<sequence>MYLYWEIFVRILVAAGLGALIGFERERSHKSAGLRTNALVSTGAALLTIISLSFVGPGTDPSRMVSNIIVGIGFIGGGAIMREGSRVMGITTAATLWVVAAIGIAVGMGFYWEALFTTGVVYFILTILWILEKKVGGKVLYDNGHNNNLHQ</sequence>
<keyword evidence="5 7" id="KW-1133">Transmembrane helix</keyword>
<feature type="transmembrane region" description="Helical" evidence="7">
    <location>
        <begin position="87"/>
        <end position="108"/>
    </location>
</feature>
<feature type="transmembrane region" description="Helical" evidence="7">
    <location>
        <begin position="62"/>
        <end position="80"/>
    </location>
</feature>
<organism evidence="9 10">
    <name type="scientific">Candidatus Yanofskybacteria bacterium RIFCSPHIGHO2_02_FULL_43_15c</name>
    <dbReference type="NCBI Taxonomy" id="1802679"/>
    <lineage>
        <taxon>Bacteria</taxon>
        <taxon>Candidatus Yanofskyibacteriota</taxon>
    </lineage>
</organism>
<evidence type="ECO:0000256" key="3">
    <source>
        <dbReference type="ARBA" id="ARBA00022475"/>
    </source>
</evidence>
<name>A0A1F8FLY5_9BACT</name>
<gene>
    <name evidence="9" type="ORF">A3C71_02615</name>
</gene>
<proteinExistence type="inferred from homology"/>
<evidence type="ECO:0000313" key="10">
    <source>
        <dbReference type="Proteomes" id="UP000178197"/>
    </source>
</evidence>
<keyword evidence="4 7" id="KW-0812">Transmembrane</keyword>
<feature type="transmembrane region" description="Helical" evidence="7">
    <location>
        <begin position="114"/>
        <end position="131"/>
    </location>
</feature>
<evidence type="ECO:0000256" key="2">
    <source>
        <dbReference type="ARBA" id="ARBA00009298"/>
    </source>
</evidence>
<dbReference type="PRINTS" id="PR01837">
    <property type="entry name" value="MGTCSAPBPROT"/>
</dbReference>
<dbReference type="PANTHER" id="PTHR33778">
    <property type="entry name" value="PROTEIN MGTC"/>
    <property type="match status" value="1"/>
</dbReference>
<dbReference type="Proteomes" id="UP000178197">
    <property type="component" value="Unassembled WGS sequence"/>
</dbReference>
<evidence type="ECO:0000256" key="6">
    <source>
        <dbReference type="ARBA" id="ARBA00023136"/>
    </source>
</evidence>
<reference evidence="9 10" key="1">
    <citation type="journal article" date="2016" name="Nat. Commun.">
        <title>Thousands of microbial genomes shed light on interconnected biogeochemical processes in an aquifer system.</title>
        <authorList>
            <person name="Anantharaman K."/>
            <person name="Brown C.T."/>
            <person name="Hug L.A."/>
            <person name="Sharon I."/>
            <person name="Castelle C.J."/>
            <person name="Probst A.J."/>
            <person name="Thomas B.C."/>
            <person name="Singh A."/>
            <person name="Wilkins M.J."/>
            <person name="Karaoz U."/>
            <person name="Brodie E.L."/>
            <person name="Williams K.H."/>
            <person name="Hubbard S.S."/>
            <person name="Banfield J.F."/>
        </authorList>
    </citation>
    <scope>NUCLEOTIDE SEQUENCE [LARGE SCALE GENOMIC DNA]</scope>
</reference>
<evidence type="ECO:0000259" key="8">
    <source>
        <dbReference type="Pfam" id="PF02308"/>
    </source>
</evidence>
<dbReference type="AlphaFoldDB" id="A0A1F8FLY5"/>
<evidence type="ECO:0000256" key="4">
    <source>
        <dbReference type="ARBA" id="ARBA00022692"/>
    </source>
</evidence>
<dbReference type="InterPro" id="IPR049177">
    <property type="entry name" value="MgtC_SapB_SrpB_YhiD_N"/>
</dbReference>
<comment type="subcellular location">
    <subcellularLocation>
        <location evidence="1">Cell membrane</location>
        <topology evidence="1">Multi-pass membrane protein</topology>
    </subcellularLocation>
</comment>
<dbReference type="PANTHER" id="PTHR33778:SF1">
    <property type="entry name" value="MAGNESIUM TRANSPORTER YHID-RELATED"/>
    <property type="match status" value="1"/>
</dbReference>
<keyword evidence="6 7" id="KW-0472">Membrane</keyword>
<evidence type="ECO:0000256" key="5">
    <source>
        <dbReference type="ARBA" id="ARBA00022989"/>
    </source>
</evidence>
<feature type="domain" description="MgtC/SapB/SrpB/YhiD N-terminal" evidence="8">
    <location>
        <begin position="11"/>
        <end position="133"/>
    </location>
</feature>
<evidence type="ECO:0000256" key="7">
    <source>
        <dbReference type="SAM" id="Phobius"/>
    </source>
</evidence>
<dbReference type="EMBL" id="MGJT01000005">
    <property type="protein sequence ID" value="OGN13558.1"/>
    <property type="molecule type" value="Genomic_DNA"/>
</dbReference>
<evidence type="ECO:0000256" key="1">
    <source>
        <dbReference type="ARBA" id="ARBA00004651"/>
    </source>
</evidence>
<protein>
    <recommendedName>
        <fullName evidence="8">MgtC/SapB/SrpB/YhiD N-terminal domain-containing protein</fullName>
    </recommendedName>
</protein>
<evidence type="ECO:0000313" key="9">
    <source>
        <dbReference type="EMBL" id="OGN13558.1"/>
    </source>
</evidence>
<keyword evidence="3" id="KW-1003">Cell membrane</keyword>
<comment type="caution">
    <text evidence="9">The sequence shown here is derived from an EMBL/GenBank/DDBJ whole genome shotgun (WGS) entry which is preliminary data.</text>
</comment>
<dbReference type="Pfam" id="PF02308">
    <property type="entry name" value="MgtC"/>
    <property type="match status" value="1"/>
</dbReference>
<dbReference type="InterPro" id="IPR003416">
    <property type="entry name" value="MgtC/SapB/SrpB/YhiD_fam"/>
</dbReference>
<dbReference type="GO" id="GO:0005886">
    <property type="term" value="C:plasma membrane"/>
    <property type="evidence" value="ECO:0007669"/>
    <property type="project" value="UniProtKB-SubCell"/>
</dbReference>
<feature type="transmembrane region" description="Helical" evidence="7">
    <location>
        <begin position="36"/>
        <end position="56"/>
    </location>
</feature>
<feature type="transmembrane region" description="Helical" evidence="7">
    <location>
        <begin position="7"/>
        <end position="24"/>
    </location>
</feature>
<comment type="similarity">
    <text evidence="2">Belongs to the MgtC/SapB family.</text>
</comment>
<accession>A0A1F8FLY5</accession>